<evidence type="ECO:0000256" key="12">
    <source>
        <dbReference type="SAM" id="MobiDB-lite"/>
    </source>
</evidence>
<dbReference type="GO" id="GO:0003887">
    <property type="term" value="F:DNA-directed DNA polymerase activity"/>
    <property type="evidence" value="ECO:0007669"/>
    <property type="project" value="UniProtKB-KW"/>
</dbReference>
<feature type="domain" description="BRCT" evidence="13">
    <location>
        <begin position="431"/>
        <end position="518"/>
    </location>
</feature>
<dbReference type="InterPro" id="IPR043519">
    <property type="entry name" value="NT_sf"/>
</dbReference>
<gene>
    <name evidence="14" type="ORF">H0H81_010921</name>
</gene>
<dbReference type="Pfam" id="PF10391">
    <property type="entry name" value="DNA_pol_lambd_f"/>
    <property type="match status" value="1"/>
</dbReference>
<feature type="region of interest" description="Disordered" evidence="12">
    <location>
        <begin position="672"/>
        <end position="712"/>
    </location>
</feature>
<dbReference type="Gene3D" id="3.30.460.10">
    <property type="entry name" value="Beta Polymerase, domain 2"/>
    <property type="match status" value="1"/>
</dbReference>
<keyword evidence="7" id="KW-0808">Transferase</keyword>
<keyword evidence="8" id="KW-0234">DNA repair</keyword>
<dbReference type="AlphaFoldDB" id="A0A9P7K571"/>
<feature type="compositionally biased region" description="Pro residues" evidence="12">
    <location>
        <begin position="624"/>
        <end position="634"/>
    </location>
</feature>
<protein>
    <recommendedName>
        <fullName evidence="3">DNA polymerase lambda</fullName>
        <ecNumber evidence="2">2.7.7.7</ecNumber>
    </recommendedName>
</protein>
<dbReference type="SUPFAM" id="SSF81301">
    <property type="entry name" value="Nucleotidyltransferase"/>
    <property type="match status" value="1"/>
</dbReference>
<evidence type="ECO:0000256" key="8">
    <source>
        <dbReference type="ARBA" id="ARBA00023204"/>
    </source>
</evidence>
<dbReference type="Pfam" id="PF14716">
    <property type="entry name" value="HHH_8"/>
    <property type="match status" value="1"/>
</dbReference>
<dbReference type="PROSITE" id="PS50172">
    <property type="entry name" value="BRCT"/>
    <property type="match status" value="1"/>
</dbReference>
<feature type="region of interest" description="Disordered" evidence="12">
    <location>
        <begin position="271"/>
        <end position="292"/>
    </location>
</feature>
<keyword evidence="6" id="KW-0227">DNA damage</keyword>
<evidence type="ECO:0000256" key="2">
    <source>
        <dbReference type="ARBA" id="ARBA00012417"/>
    </source>
</evidence>
<feature type="region of interest" description="Disordered" evidence="12">
    <location>
        <begin position="103"/>
        <end position="258"/>
    </location>
</feature>
<evidence type="ECO:0000256" key="11">
    <source>
        <dbReference type="PIRSR" id="PIRSR622312-50"/>
    </source>
</evidence>
<feature type="active site" description="Nucleophile; Schiff-base intermediate with DNA; for 5'-dRP lyase activity" evidence="11">
    <location>
        <position position="789"/>
    </location>
</feature>
<dbReference type="Gene3D" id="1.10.150.20">
    <property type="entry name" value="5' to 3' exonuclease, C-terminal subdomain"/>
    <property type="match status" value="1"/>
</dbReference>
<accession>A0A9P7K571</accession>
<dbReference type="InterPro" id="IPR028207">
    <property type="entry name" value="DNA_pol_B_palm_palm"/>
</dbReference>
<keyword evidence="5" id="KW-0235">DNA replication</keyword>
<proteinExistence type="predicted"/>
<dbReference type="EMBL" id="JABCKI010005749">
    <property type="protein sequence ID" value="KAG5638696.1"/>
    <property type="molecule type" value="Genomic_DNA"/>
</dbReference>
<feature type="compositionally biased region" description="Polar residues" evidence="12">
    <location>
        <begin position="212"/>
        <end position="228"/>
    </location>
</feature>
<comment type="caution">
    <text evidence="14">The sequence shown here is derived from an EMBL/GenBank/DDBJ whole genome shotgun (WGS) entry which is preliminary data.</text>
</comment>
<dbReference type="GO" id="GO:0016829">
    <property type="term" value="F:lyase activity"/>
    <property type="evidence" value="ECO:0007669"/>
    <property type="project" value="UniProtKB-KW"/>
</dbReference>
<feature type="compositionally biased region" description="Polar residues" evidence="12">
    <location>
        <begin position="643"/>
        <end position="655"/>
    </location>
</feature>
<dbReference type="InterPro" id="IPR002054">
    <property type="entry name" value="DNA-dir_DNA_pol_X"/>
</dbReference>
<sequence>MDLEAFYREQDKRMNLPEEDLDEYLNRIGAPRRRQEAPTLCALFHEPEPQLQDKRKPRVPQEDIVIVQPGPSEQPNDLSSLVPTASNKANDALKGNLVLEQRASPIDDGISPQAEEIGFPNTVTEPQRSQPTTPHSSAPLATTSFNDAQSETLKRKASAIDPSPPAPHKKRNIASDASKITKTESEIVRTSPDLTHKKNMPTGTEPPKNIPSPRSSSPGPTEDISFSVSPKAPTTEIPPRPIVRKDKEGKKGTRGRNIAPLNLLAIELPARDAPCSTGPPTSPIEDTSMVASSRLQAAPSKLYLEVKQRVAQHASFRKRNNFIKLSENQGKSGDVTDDDDSVICVSSSSSPPRPSSPPRDSSPTLATGPFTKKTSKKLQASMSKVTKEKAKPKLAKAKKEKPGLMTPADYAQVVIDKYREKFAKDPSKALSASNFLTGKVIFYTGGDMQYASERTRGRMDIIVKKGGELLTQYDAARVTHIVTDAQSRATLRALGLKDLKEIPDHVPTVTWGWVASSMGRAPQMMPGGMQVRMDETFMWAAFHERIDEVSKRRRVSNPNAKGKAKAQPVQGDAEFSRISEFTPERPVQRVSSSLTVVSVHDSSEDEDREEAVLAQGNIVDDPPIGAPPSPPSSPIPVLDSKRTSGPSNAPTTSVTEDPLAEFYARARAEHETRWARRGEVGDESEGAVSAPLSDTDSDSEEPQTVQAPKKRGWTCDTKEVQRQTCANQDIIDKLEELKKLHQAKVSDEDRWRVFSYSKCIRALRNYPKRITSFAQARAIRGVGEKTAAKIMEIIETGNLRRIGYEKTQDIEVTQMLQGIYGVGQATAYQWYAAGCRTLADVLSGKGGVNLTPAQEIGVRFYDDINNRMPRDEAREIFELIKPIALKIDPKLFVEIMGSYRRGKDTCGDIDIMITRCPSDGKTHEGVLSQLLKALHEADIITEDLALPEDPDDLEAIYRGLCHIPGRPGARRRRIDFLTVPWQSRGAALLYYTVSGVYWHFLYGLTLTNYKFLRAMILYVSSWPPFRKLRSERADLL</sequence>
<evidence type="ECO:0000313" key="14">
    <source>
        <dbReference type="EMBL" id="KAG5638696.1"/>
    </source>
</evidence>
<reference evidence="14" key="2">
    <citation type="submission" date="2021-10" db="EMBL/GenBank/DDBJ databases">
        <title>Phylogenomics reveals ancestral predisposition of the termite-cultivated fungus Termitomyces towards a domesticated lifestyle.</title>
        <authorList>
            <person name="Auxier B."/>
            <person name="Grum-Grzhimaylo A."/>
            <person name="Cardenas M.E."/>
            <person name="Lodge J.D."/>
            <person name="Laessoe T."/>
            <person name="Pedersen O."/>
            <person name="Smith M.E."/>
            <person name="Kuyper T.W."/>
            <person name="Franco-Molano E.A."/>
            <person name="Baroni T.J."/>
            <person name="Aanen D.K."/>
        </authorList>
    </citation>
    <scope>NUCLEOTIDE SEQUENCE</scope>
    <source>
        <strain evidence="14">D49</strain>
    </source>
</reference>
<keyword evidence="4" id="KW-0237">DNA synthesis</keyword>
<dbReference type="PRINTS" id="PR00869">
    <property type="entry name" value="DNAPOLX"/>
</dbReference>
<evidence type="ECO:0000256" key="5">
    <source>
        <dbReference type="ARBA" id="ARBA00022705"/>
    </source>
</evidence>
<dbReference type="InterPro" id="IPR036420">
    <property type="entry name" value="BRCT_dom_sf"/>
</dbReference>
<dbReference type="InterPro" id="IPR001357">
    <property type="entry name" value="BRCT_dom"/>
</dbReference>
<organism evidence="14 15">
    <name type="scientific">Sphagnurus paluster</name>
    <dbReference type="NCBI Taxonomy" id="117069"/>
    <lineage>
        <taxon>Eukaryota</taxon>
        <taxon>Fungi</taxon>
        <taxon>Dikarya</taxon>
        <taxon>Basidiomycota</taxon>
        <taxon>Agaricomycotina</taxon>
        <taxon>Agaricomycetes</taxon>
        <taxon>Agaricomycetidae</taxon>
        <taxon>Agaricales</taxon>
        <taxon>Tricholomatineae</taxon>
        <taxon>Lyophyllaceae</taxon>
        <taxon>Sphagnurus</taxon>
    </lineage>
</organism>
<evidence type="ECO:0000256" key="9">
    <source>
        <dbReference type="ARBA" id="ARBA00023239"/>
    </source>
</evidence>
<evidence type="ECO:0000259" key="13">
    <source>
        <dbReference type="PROSITE" id="PS50172"/>
    </source>
</evidence>
<feature type="compositionally biased region" description="Basic and acidic residues" evidence="12">
    <location>
        <begin position="574"/>
        <end position="587"/>
    </location>
</feature>
<keyword evidence="9" id="KW-0456">Lyase</keyword>
<evidence type="ECO:0000313" key="15">
    <source>
        <dbReference type="Proteomes" id="UP000717328"/>
    </source>
</evidence>
<dbReference type="InterPro" id="IPR018944">
    <property type="entry name" value="DNA_pol_lambd_fingers_domain"/>
</dbReference>
<dbReference type="PANTHER" id="PTHR11276">
    <property type="entry name" value="DNA POLYMERASE TYPE-X FAMILY MEMBER"/>
    <property type="match status" value="1"/>
</dbReference>
<dbReference type="PANTHER" id="PTHR11276:SF28">
    <property type="entry name" value="DNA POLYMERASE LAMBDA"/>
    <property type="match status" value="1"/>
</dbReference>
<feature type="compositionally biased region" description="Polar residues" evidence="12">
    <location>
        <begin position="121"/>
        <end position="151"/>
    </location>
</feature>
<comment type="catalytic activity">
    <reaction evidence="10">
        <text>DNA(n) + a 2'-deoxyribonucleoside 5'-triphosphate = DNA(n+1) + diphosphate</text>
        <dbReference type="Rhea" id="RHEA:22508"/>
        <dbReference type="Rhea" id="RHEA-COMP:17339"/>
        <dbReference type="Rhea" id="RHEA-COMP:17340"/>
        <dbReference type="ChEBI" id="CHEBI:33019"/>
        <dbReference type="ChEBI" id="CHEBI:61560"/>
        <dbReference type="ChEBI" id="CHEBI:173112"/>
        <dbReference type="EC" id="2.7.7.7"/>
    </reaction>
</comment>
<dbReference type="FunFam" id="1.10.150.110:FF:000005">
    <property type="entry name" value="DNA polymerase POL4"/>
    <property type="match status" value="1"/>
</dbReference>
<dbReference type="OrthoDB" id="205514at2759"/>
<keyword evidence="7" id="KW-0548">Nucleotidyltransferase</keyword>
<dbReference type="SUPFAM" id="SSF47802">
    <property type="entry name" value="DNA polymerase beta, N-terminal domain-like"/>
    <property type="match status" value="1"/>
</dbReference>
<dbReference type="CDD" id="cd00141">
    <property type="entry name" value="NT_POLXc"/>
    <property type="match status" value="1"/>
</dbReference>
<feature type="region of interest" description="Disordered" evidence="12">
    <location>
        <begin position="550"/>
        <end position="659"/>
    </location>
</feature>
<name>A0A9P7K571_9AGAR</name>
<dbReference type="GO" id="GO:0006303">
    <property type="term" value="P:double-strand break repair via nonhomologous end joining"/>
    <property type="evidence" value="ECO:0007669"/>
    <property type="project" value="TreeGrafter"/>
</dbReference>
<dbReference type="Gene3D" id="1.10.150.110">
    <property type="entry name" value="DNA polymerase beta, N-terminal domain-like"/>
    <property type="match status" value="1"/>
</dbReference>
<dbReference type="Pfam" id="PF14792">
    <property type="entry name" value="DNA_pol_B_palm"/>
    <property type="match status" value="1"/>
</dbReference>
<dbReference type="GO" id="GO:0003677">
    <property type="term" value="F:DNA binding"/>
    <property type="evidence" value="ECO:0007669"/>
    <property type="project" value="InterPro"/>
</dbReference>
<feature type="region of interest" description="Disordered" evidence="12">
    <location>
        <begin position="327"/>
        <end position="400"/>
    </location>
</feature>
<evidence type="ECO:0000256" key="10">
    <source>
        <dbReference type="ARBA" id="ARBA00049244"/>
    </source>
</evidence>
<dbReference type="InterPro" id="IPR027421">
    <property type="entry name" value="DNA_pol_lamdba_lyase_dom_sf"/>
</dbReference>
<dbReference type="InterPro" id="IPR002008">
    <property type="entry name" value="DNA_pol_X_beta-like"/>
</dbReference>
<dbReference type="EC" id="2.7.7.7" evidence="2"/>
<comment type="cofactor">
    <cofactor evidence="1">
        <name>Mn(2+)</name>
        <dbReference type="ChEBI" id="CHEBI:29035"/>
    </cofactor>
</comment>
<dbReference type="SUPFAM" id="SSF81585">
    <property type="entry name" value="PsbU/PolX domain-like"/>
    <property type="match status" value="1"/>
</dbReference>
<dbReference type="Gene3D" id="3.40.50.10190">
    <property type="entry name" value="BRCT domain"/>
    <property type="match status" value="1"/>
</dbReference>
<evidence type="ECO:0000256" key="6">
    <source>
        <dbReference type="ARBA" id="ARBA00022763"/>
    </source>
</evidence>
<evidence type="ECO:0000256" key="3">
    <source>
        <dbReference type="ARBA" id="ARBA00016513"/>
    </source>
</evidence>
<evidence type="ECO:0000256" key="7">
    <source>
        <dbReference type="ARBA" id="ARBA00022932"/>
    </source>
</evidence>
<dbReference type="InterPro" id="IPR010996">
    <property type="entry name" value="HHH_MUS81"/>
</dbReference>
<reference evidence="14" key="1">
    <citation type="submission" date="2021-02" db="EMBL/GenBank/DDBJ databases">
        <authorList>
            <person name="Nieuwenhuis M."/>
            <person name="Van De Peppel L.J.J."/>
        </authorList>
    </citation>
    <scope>NUCLEOTIDE SEQUENCE</scope>
    <source>
        <strain evidence="14">D49</strain>
    </source>
</reference>
<keyword evidence="7" id="KW-0239">DNA-directed DNA polymerase</keyword>
<keyword evidence="15" id="KW-1185">Reference proteome</keyword>
<dbReference type="GO" id="GO:0005634">
    <property type="term" value="C:nucleus"/>
    <property type="evidence" value="ECO:0007669"/>
    <property type="project" value="TreeGrafter"/>
</dbReference>
<evidence type="ECO:0000256" key="4">
    <source>
        <dbReference type="ARBA" id="ARBA00022634"/>
    </source>
</evidence>
<dbReference type="Proteomes" id="UP000717328">
    <property type="component" value="Unassembled WGS sequence"/>
</dbReference>
<dbReference type="PRINTS" id="PR00870">
    <property type="entry name" value="DNAPOLXBETA"/>
</dbReference>
<evidence type="ECO:0000256" key="1">
    <source>
        <dbReference type="ARBA" id="ARBA00001936"/>
    </source>
</evidence>
<dbReference type="InterPro" id="IPR022312">
    <property type="entry name" value="DNA_pol_X"/>
</dbReference>
<dbReference type="SMART" id="SM00483">
    <property type="entry name" value="POLXc"/>
    <property type="match status" value="1"/>
</dbReference>